<dbReference type="InterPro" id="IPR013849">
    <property type="entry name" value="DNA_helicase_Holl-junc_RuvA_I"/>
</dbReference>
<keyword evidence="3 6" id="KW-0238">DNA-binding</keyword>
<dbReference type="SUPFAM" id="SSF50249">
    <property type="entry name" value="Nucleic acid-binding proteins"/>
    <property type="match status" value="1"/>
</dbReference>
<dbReference type="InterPro" id="IPR010994">
    <property type="entry name" value="RuvA_2-like"/>
</dbReference>
<dbReference type="CDD" id="cd14332">
    <property type="entry name" value="UBA_RuvA_C"/>
    <property type="match status" value="1"/>
</dbReference>
<dbReference type="GO" id="GO:0016787">
    <property type="term" value="F:hydrolase activity"/>
    <property type="evidence" value="ECO:0007669"/>
    <property type="project" value="UniProtKB-KW"/>
</dbReference>
<comment type="similarity">
    <text evidence="6">Belongs to the RuvA family.</text>
</comment>
<comment type="caution">
    <text evidence="8">The sequence shown here is derived from an EMBL/GenBank/DDBJ whole genome shotgun (WGS) entry which is preliminary data.</text>
</comment>
<dbReference type="GO" id="GO:0000400">
    <property type="term" value="F:four-way junction DNA binding"/>
    <property type="evidence" value="ECO:0007669"/>
    <property type="project" value="UniProtKB-UniRule"/>
</dbReference>
<comment type="caution">
    <text evidence="6">Lacks conserved residue(s) required for the propagation of feature annotation.</text>
</comment>
<dbReference type="GO" id="GO:0009378">
    <property type="term" value="F:four-way junction helicase activity"/>
    <property type="evidence" value="ECO:0007669"/>
    <property type="project" value="InterPro"/>
</dbReference>
<proteinExistence type="inferred from homology"/>
<evidence type="ECO:0000259" key="7">
    <source>
        <dbReference type="SMART" id="SM00278"/>
    </source>
</evidence>
<keyword evidence="5 6" id="KW-0234">DNA repair</keyword>
<feature type="domain" description="Helix-hairpin-helix DNA-binding motif class 1" evidence="7">
    <location>
        <begin position="106"/>
        <end position="125"/>
    </location>
</feature>
<dbReference type="AlphaFoldDB" id="A0A840PTA9"/>
<dbReference type="InterPro" id="IPR012340">
    <property type="entry name" value="NA-bd_OB-fold"/>
</dbReference>
<dbReference type="InterPro" id="IPR000085">
    <property type="entry name" value="RuvA"/>
</dbReference>
<reference evidence="8 9" key="1">
    <citation type="submission" date="2020-08" db="EMBL/GenBank/DDBJ databases">
        <title>Genomic Encyclopedia of Type Strains, Phase IV (KMG-IV): sequencing the most valuable type-strain genomes for metagenomic binning, comparative biology and taxonomic classification.</title>
        <authorList>
            <person name="Goeker M."/>
        </authorList>
    </citation>
    <scope>NUCLEOTIDE SEQUENCE [LARGE SCALE GENOMIC DNA]</scope>
    <source>
        <strain evidence="8 9">DSM 10633</strain>
    </source>
</reference>
<comment type="subunit">
    <text evidence="6">Homotetramer. Forms an RuvA(8)-RuvB(12)-Holliday junction (HJ) complex. HJ DNA is sandwiched between 2 RuvA tetramers; dsDNA enters through RuvA and exits via RuvB. An RuvB hexamer assembles on each DNA strand where it exits the tetramer. Each RuvB hexamer is contacted by two RuvA subunits (via domain III) on 2 adjacent RuvB subunits; this complex drives branch migration. In the full resolvosome a probable DNA-RuvA(4)-RuvB(12)-RuvC(2) complex forms which resolves the HJ.</text>
</comment>
<keyword evidence="8" id="KW-0347">Helicase</keyword>
<dbReference type="SUPFAM" id="SSF47781">
    <property type="entry name" value="RuvA domain 2-like"/>
    <property type="match status" value="1"/>
</dbReference>
<dbReference type="Pfam" id="PF14520">
    <property type="entry name" value="HHH_5"/>
    <property type="match status" value="1"/>
</dbReference>
<dbReference type="GO" id="GO:0005524">
    <property type="term" value="F:ATP binding"/>
    <property type="evidence" value="ECO:0007669"/>
    <property type="project" value="InterPro"/>
</dbReference>
<dbReference type="Proteomes" id="UP000557217">
    <property type="component" value="Unassembled WGS sequence"/>
</dbReference>
<dbReference type="SMART" id="SM00278">
    <property type="entry name" value="HhH1"/>
    <property type="match status" value="2"/>
</dbReference>
<dbReference type="InterPro" id="IPR003583">
    <property type="entry name" value="Hlx-hairpin-Hlx_DNA-bd_motif"/>
</dbReference>
<organism evidence="8 9">
    <name type="scientific">Ureibacillus thermosphaericus</name>
    <dbReference type="NCBI Taxonomy" id="51173"/>
    <lineage>
        <taxon>Bacteria</taxon>
        <taxon>Bacillati</taxon>
        <taxon>Bacillota</taxon>
        <taxon>Bacilli</taxon>
        <taxon>Bacillales</taxon>
        <taxon>Caryophanaceae</taxon>
        <taxon>Ureibacillus</taxon>
    </lineage>
</organism>
<comment type="function">
    <text evidence="6">The RuvA-RuvB-RuvC complex processes Holliday junction (HJ) DNA during genetic recombination and DNA repair, while the RuvA-RuvB complex plays an important role in the rescue of blocked DNA replication forks via replication fork reversal (RFR). RuvA specifically binds to HJ cruciform DNA, conferring on it an open structure. The RuvB hexamer acts as an ATP-dependent pump, pulling dsDNA into and through the RuvAB complex. HJ branch migration allows RuvC to scan DNA until it finds its consensus sequence, where it cleaves and resolves the cruciform DNA.</text>
</comment>
<sequence length="206" mass="23423">MYDYIIGQVTRITPEYVVLEQSGIGYAIITPNPFAFRVNEEKQRVFVHMHVREDAQQLYGFKTIEERELFKKLIQVSGIGPKSALSILASGNPSHVITAIEMEDEKYLVKFPGVGKKTARQMILDLKGKLGSLLEHVELPSAEDELPLFGVNPYQHELEEAMLALHALGYSEKELEKIKPLLSEKEDLQTTENYMKYALKLLLTTK</sequence>
<feature type="region of interest" description="Domain III" evidence="6">
    <location>
        <begin position="153"/>
        <end position="206"/>
    </location>
</feature>
<dbReference type="SUPFAM" id="SSF46929">
    <property type="entry name" value="DNA helicase RuvA subunit, C-terminal domain"/>
    <property type="match status" value="1"/>
</dbReference>
<keyword evidence="2 6" id="KW-0227">DNA damage</keyword>
<keyword evidence="8" id="KW-0547">Nucleotide-binding</keyword>
<protein>
    <recommendedName>
        <fullName evidence="6">Holliday junction branch migration complex subunit RuvA</fullName>
    </recommendedName>
</protein>
<name>A0A840PTA9_URETH</name>
<accession>A0A840PTA9</accession>
<dbReference type="NCBIfam" id="TIGR00084">
    <property type="entry name" value="ruvA"/>
    <property type="match status" value="1"/>
</dbReference>
<keyword evidence="8" id="KW-0378">Hydrolase</keyword>
<evidence type="ECO:0000313" key="9">
    <source>
        <dbReference type="Proteomes" id="UP000557217"/>
    </source>
</evidence>
<dbReference type="GO" id="GO:0048476">
    <property type="term" value="C:Holliday junction resolvase complex"/>
    <property type="evidence" value="ECO:0007669"/>
    <property type="project" value="UniProtKB-UniRule"/>
</dbReference>
<dbReference type="RefSeq" id="WP_016838397.1">
    <property type="nucleotide sequence ID" value="NZ_JAAXPW010000016.1"/>
</dbReference>
<dbReference type="Pfam" id="PF07499">
    <property type="entry name" value="RuvA_C"/>
    <property type="match status" value="1"/>
</dbReference>
<evidence type="ECO:0000256" key="6">
    <source>
        <dbReference type="HAMAP-Rule" id="MF_00031"/>
    </source>
</evidence>
<feature type="domain" description="Helix-hairpin-helix DNA-binding motif class 1" evidence="7">
    <location>
        <begin position="71"/>
        <end position="90"/>
    </location>
</feature>
<dbReference type="HAMAP" id="MF_00031">
    <property type="entry name" value="DNA_HJ_migration_RuvA"/>
    <property type="match status" value="1"/>
</dbReference>
<comment type="subcellular location">
    <subcellularLocation>
        <location evidence="6">Cytoplasm</location>
    </subcellularLocation>
</comment>
<dbReference type="Gene3D" id="1.10.150.20">
    <property type="entry name" value="5' to 3' exonuclease, C-terminal subdomain"/>
    <property type="match status" value="1"/>
</dbReference>
<evidence type="ECO:0000256" key="3">
    <source>
        <dbReference type="ARBA" id="ARBA00023125"/>
    </source>
</evidence>
<keyword evidence="4 6" id="KW-0233">DNA recombination</keyword>
<evidence type="ECO:0000256" key="1">
    <source>
        <dbReference type="ARBA" id="ARBA00022490"/>
    </source>
</evidence>
<comment type="domain">
    <text evidence="6">Has three domains with a flexible linker between the domains II and III and assumes an 'L' shape. Domain III is highly mobile and contacts RuvB.</text>
</comment>
<dbReference type="GO" id="GO:0006281">
    <property type="term" value="P:DNA repair"/>
    <property type="evidence" value="ECO:0007669"/>
    <property type="project" value="UniProtKB-UniRule"/>
</dbReference>
<dbReference type="EMBL" id="JACHGZ010000015">
    <property type="protein sequence ID" value="MBB5149120.1"/>
    <property type="molecule type" value="Genomic_DNA"/>
</dbReference>
<keyword evidence="9" id="KW-1185">Reference proteome</keyword>
<gene>
    <name evidence="6" type="primary">ruvA</name>
    <name evidence="8" type="ORF">HNR36_001507</name>
</gene>
<evidence type="ECO:0000256" key="5">
    <source>
        <dbReference type="ARBA" id="ARBA00023204"/>
    </source>
</evidence>
<evidence type="ECO:0000256" key="2">
    <source>
        <dbReference type="ARBA" id="ARBA00022763"/>
    </source>
</evidence>
<dbReference type="Pfam" id="PF01330">
    <property type="entry name" value="RuvA_N"/>
    <property type="match status" value="1"/>
</dbReference>
<dbReference type="Gene3D" id="2.40.50.140">
    <property type="entry name" value="Nucleic acid-binding proteins"/>
    <property type="match status" value="1"/>
</dbReference>
<dbReference type="GO" id="GO:0009379">
    <property type="term" value="C:Holliday junction helicase complex"/>
    <property type="evidence" value="ECO:0007669"/>
    <property type="project" value="InterPro"/>
</dbReference>
<evidence type="ECO:0000313" key="8">
    <source>
        <dbReference type="EMBL" id="MBB5149120.1"/>
    </source>
</evidence>
<dbReference type="GO" id="GO:0006310">
    <property type="term" value="P:DNA recombination"/>
    <property type="evidence" value="ECO:0007669"/>
    <property type="project" value="UniProtKB-UniRule"/>
</dbReference>
<dbReference type="InterPro" id="IPR036267">
    <property type="entry name" value="RuvA_C_sf"/>
</dbReference>
<keyword evidence="8" id="KW-0067">ATP-binding</keyword>
<dbReference type="InterPro" id="IPR011114">
    <property type="entry name" value="RuvA_C"/>
</dbReference>
<keyword evidence="1 6" id="KW-0963">Cytoplasm</keyword>
<evidence type="ECO:0000256" key="4">
    <source>
        <dbReference type="ARBA" id="ARBA00023172"/>
    </source>
</evidence>
<dbReference type="GO" id="GO:0005737">
    <property type="term" value="C:cytoplasm"/>
    <property type="evidence" value="ECO:0007669"/>
    <property type="project" value="UniProtKB-SubCell"/>
</dbReference>